<protein>
    <recommendedName>
        <fullName evidence="5">Cytosol aminopeptidase domain-containing protein</fullName>
    </recommendedName>
</protein>
<dbReference type="PRINTS" id="PR00481">
    <property type="entry name" value="LAMNOPPTDASE"/>
</dbReference>
<dbReference type="Gene3D" id="3.40.630.10">
    <property type="entry name" value="Zn peptidases"/>
    <property type="match status" value="1"/>
</dbReference>
<dbReference type="GO" id="GO:0006508">
    <property type="term" value="P:proteolysis"/>
    <property type="evidence" value="ECO:0007669"/>
    <property type="project" value="UniProtKB-KW"/>
</dbReference>
<keyword evidence="2" id="KW-0031">Aminopeptidase</keyword>
<dbReference type="PANTHER" id="PTHR11963:SF20">
    <property type="entry name" value="PEPTIDASE B"/>
    <property type="match status" value="1"/>
</dbReference>
<dbReference type="CDD" id="cd00433">
    <property type="entry name" value="Peptidase_M17"/>
    <property type="match status" value="1"/>
</dbReference>
<dbReference type="InterPro" id="IPR048816">
    <property type="entry name" value="Peptidase_M17_N_1"/>
</dbReference>
<dbReference type="Gene3D" id="3.40.220.10">
    <property type="entry name" value="Leucine Aminopeptidase, subunit E, domain 1"/>
    <property type="match status" value="1"/>
</dbReference>
<keyword evidence="4" id="KW-0378">Hydrolase</keyword>
<dbReference type="Pfam" id="PF21337">
    <property type="entry name" value="Peptidase_M17_N_1"/>
    <property type="match status" value="1"/>
</dbReference>
<dbReference type="GO" id="GO:0070006">
    <property type="term" value="F:metalloaminopeptidase activity"/>
    <property type="evidence" value="ECO:0007669"/>
    <property type="project" value="InterPro"/>
</dbReference>
<dbReference type="AlphaFoldDB" id="A0A7S1TCD1"/>
<sequence>MGKNAVHSRTRFQETLLDSNTTHPDVIPIYGFFPGEHFRQWLEEQGGSTRGWLERVDFDPAKPGSLVLVPKCLDNNISLDCVVLGLGTQEDASLAWWHYGALPGKLPPGAYSLDASGNLPVDKNRAHLAWILGSYSFATYYKSKRGGTEKLPVLSTEMSESTQHMAAAYFLTRDLINIPASDMGPAQLEVAASELASEFGASMKVVQGDDLLSQNFPQIHAVGRAARPDTDQAPRLLDLSWGDSGKSIVLVGKGVTFDTGGLDIKPATGMRLMKKDMAGAAQVLGLASLIMSMNLDCRLRVLVAAVENSIGGDAFRPGDILTARNGKTTEVDNTDAEGRLILADCLTYACESNPDLVIDCATLTGAQRVAMGTDIAGVFSNRATILSRLQHIGEDLSDPVWSLPLHRPYRKELDSTVADLKNCGASGYAGAITAALYLQEFLVKDPTWIHVDFMGYNSAARPGRPEGGEAMGIRALFAFIREFIESPE</sequence>
<evidence type="ECO:0000256" key="1">
    <source>
        <dbReference type="ARBA" id="ARBA00009528"/>
    </source>
</evidence>
<organism evidence="6">
    <name type="scientific">Compsopogon caeruleus</name>
    <dbReference type="NCBI Taxonomy" id="31354"/>
    <lineage>
        <taxon>Eukaryota</taxon>
        <taxon>Rhodophyta</taxon>
        <taxon>Compsopogonophyceae</taxon>
        <taxon>Compsopogonales</taxon>
        <taxon>Compsopogonaceae</taxon>
        <taxon>Compsopogon</taxon>
    </lineage>
</organism>
<dbReference type="PANTHER" id="PTHR11963">
    <property type="entry name" value="LEUCINE AMINOPEPTIDASE-RELATED"/>
    <property type="match status" value="1"/>
</dbReference>
<name>A0A7S1TCD1_9RHOD</name>
<dbReference type="PROSITE" id="PS00631">
    <property type="entry name" value="CYTOSOL_AP"/>
    <property type="match status" value="1"/>
</dbReference>
<evidence type="ECO:0000259" key="5">
    <source>
        <dbReference type="PROSITE" id="PS00631"/>
    </source>
</evidence>
<reference evidence="6" key="1">
    <citation type="submission" date="2021-01" db="EMBL/GenBank/DDBJ databases">
        <authorList>
            <person name="Corre E."/>
            <person name="Pelletier E."/>
            <person name="Niang G."/>
            <person name="Scheremetjew M."/>
            <person name="Finn R."/>
            <person name="Kale V."/>
            <person name="Holt S."/>
            <person name="Cochrane G."/>
            <person name="Meng A."/>
            <person name="Brown T."/>
            <person name="Cohen L."/>
        </authorList>
    </citation>
    <scope>NUCLEOTIDE SEQUENCE</scope>
    <source>
        <strain evidence="6">SAG 36.94</strain>
    </source>
</reference>
<dbReference type="EMBL" id="HBGH01007218">
    <property type="protein sequence ID" value="CAD9231777.1"/>
    <property type="molecule type" value="Transcribed_RNA"/>
</dbReference>
<evidence type="ECO:0000313" key="6">
    <source>
        <dbReference type="EMBL" id="CAD9231777.1"/>
    </source>
</evidence>
<evidence type="ECO:0000256" key="3">
    <source>
        <dbReference type="ARBA" id="ARBA00022670"/>
    </source>
</evidence>
<evidence type="ECO:0000256" key="4">
    <source>
        <dbReference type="ARBA" id="ARBA00022801"/>
    </source>
</evidence>
<feature type="domain" description="Cytosol aminopeptidase" evidence="5">
    <location>
        <begin position="333"/>
        <end position="340"/>
    </location>
</feature>
<dbReference type="GO" id="GO:0005737">
    <property type="term" value="C:cytoplasm"/>
    <property type="evidence" value="ECO:0007669"/>
    <property type="project" value="InterPro"/>
</dbReference>
<dbReference type="InterPro" id="IPR043472">
    <property type="entry name" value="Macro_dom-like"/>
</dbReference>
<dbReference type="SUPFAM" id="SSF53187">
    <property type="entry name" value="Zn-dependent exopeptidases"/>
    <property type="match status" value="1"/>
</dbReference>
<evidence type="ECO:0000256" key="2">
    <source>
        <dbReference type="ARBA" id="ARBA00022438"/>
    </source>
</evidence>
<comment type="similarity">
    <text evidence="1">Belongs to the peptidase M17 family.</text>
</comment>
<accession>A0A7S1TCD1</accession>
<dbReference type="Pfam" id="PF00883">
    <property type="entry name" value="Peptidase_M17"/>
    <property type="match status" value="1"/>
</dbReference>
<dbReference type="InterPro" id="IPR011356">
    <property type="entry name" value="Leucine_aapep/pepB"/>
</dbReference>
<dbReference type="GO" id="GO:0030145">
    <property type="term" value="F:manganese ion binding"/>
    <property type="evidence" value="ECO:0007669"/>
    <property type="project" value="InterPro"/>
</dbReference>
<proteinExistence type="inferred from homology"/>
<dbReference type="InterPro" id="IPR000819">
    <property type="entry name" value="Peptidase_M17_C"/>
</dbReference>
<gene>
    <name evidence="6" type="ORF">CCAE0312_LOCUS3858</name>
</gene>
<keyword evidence="3" id="KW-0645">Protease</keyword>